<dbReference type="FunCoup" id="H3CNW0">
    <property type="interactions" value="965"/>
</dbReference>
<reference evidence="1" key="2">
    <citation type="submission" date="2025-08" db="UniProtKB">
        <authorList>
            <consortium name="Ensembl"/>
        </authorList>
    </citation>
    <scope>IDENTIFICATION</scope>
</reference>
<proteinExistence type="predicted"/>
<name>H3CNW0_TETNG</name>
<dbReference type="PANTHER" id="PTHR15857">
    <property type="entry name" value="COMM DOMAIN CONTAINING PROTEIN 2"/>
    <property type="match status" value="1"/>
</dbReference>
<evidence type="ECO:0000313" key="1">
    <source>
        <dbReference type="Ensembl" id="ENSTNIP00000009943.1"/>
    </source>
</evidence>
<dbReference type="PANTHER" id="PTHR15857:SF0">
    <property type="entry name" value="COMM DOMAIN-CONTAINING PROTEIN 2"/>
    <property type="match status" value="1"/>
</dbReference>
<dbReference type="Proteomes" id="UP000007303">
    <property type="component" value="Unassembled WGS sequence"/>
</dbReference>
<sequence length="197" mass="21991">MLLLLSEDHRDHLALLTEVEPPVLEHSVVAEFGRMALELLRRGTSTKTYEGAARKLAVPVDAVQRGVEGLLLLMTESSKHLISEVDFLDSVLSLDLGDEVSQVLLKLYQEHRGQIRSTLHQLPHRLPAYHNLEWRLDVQVGHRLDVQIGHRLDVQVGQLKAEKSCSPPLLFAALGGTLEAALETSKTSHARRILRSL</sequence>
<dbReference type="Ensembl" id="ENSTNIT00000010122.1">
    <property type="protein sequence ID" value="ENSTNIP00000009943.1"/>
    <property type="gene ID" value="ENSTNIG00000007142.1"/>
</dbReference>
<dbReference type="HOGENOM" id="CLU_096212_1_0_1"/>
<accession>H3CNW0</accession>
<organism evidence="1 2">
    <name type="scientific">Tetraodon nigroviridis</name>
    <name type="common">Spotted green pufferfish</name>
    <name type="synonym">Chelonodon nigroviridis</name>
    <dbReference type="NCBI Taxonomy" id="99883"/>
    <lineage>
        <taxon>Eukaryota</taxon>
        <taxon>Metazoa</taxon>
        <taxon>Chordata</taxon>
        <taxon>Craniata</taxon>
        <taxon>Vertebrata</taxon>
        <taxon>Euteleostomi</taxon>
        <taxon>Actinopterygii</taxon>
        <taxon>Neopterygii</taxon>
        <taxon>Teleostei</taxon>
        <taxon>Neoteleostei</taxon>
        <taxon>Acanthomorphata</taxon>
        <taxon>Eupercaria</taxon>
        <taxon>Tetraodontiformes</taxon>
        <taxon>Tetradontoidea</taxon>
        <taxon>Tetraodontidae</taxon>
        <taxon>Tetraodon</taxon>
    </lineage>
</organism>
<dbReference type="STRING" id="99883.ENSTNIP00000009943"/>
<dbReference type="AlphaFoldDB" id="H3CNW0"/>
<reference evidence="1" key="3">
    <citation type="submission" date="2025-09" db="UniProtKB">
        <authorList>
            <consortium name="Ensembl"/>
        </authorList>
    </citation>
    <scope>IDENTIFICATION</scope>
</reference>
<dbReference type="InParanoid" id="H3CNW0"/>
<dbReference type="OMA" id="NESHREH"/>
<protein>
    <submittedName>
        <fullName evidence="1">COMM domain containing 2</fullName>
    </submittedName>
</protein>
<dbReference type="GeneTree" id="ENSGT00390000008489"/>
<dbReference type="InterPro" id="IPR037354">
    <property type="entry name" value="Commd2"/>
</dbReference>
<keyword evidence="2" id="KW-1185">Reference proteome</keyword>
<evidence type="ECO:0000313" key="2">
    <source>
        <dbReference type="Proteomes" id="UP000007303"/>
    </source>
</evidence>
<reference evidence="2" key="1">
    <citation type="journal article" date="2004" name="Nature">
        <title>Genome duplication in the teleost fish Tetraodon nigroviridis reveals the early vertebrate proto-karyotype.</title>
        <authorList>
            <person name="Jaillon O."/>
            <person name="Aury J.-M."/>
            <person name="Brunet F."/>
            <person name="Petit J.-L."/>
            <person name="Stange-Thomann N."/>
            <person name="Mauceli E."/>
            <person name="Bouneau L."/>
            <person name="Fischer C."/>
            <person name="Ozouf-Costaz C."/>
            <person name="Bernot A."/>
            <person name="Nicaud S."/>
            <person name="Jaffe D."/>
            <person name="Fisher S."/>
            <person name="Lutfalla G."/>
            <person name="Dossat C."/>
            <person name="Segurens B."/>
            <person name="Dasilva C."/>
            <person name="Salanoubat M."/>
            <person name="Levy M."/>
            <person name="Boudet N."/>
            <person name="Castellano S."/>
            <person name="Anthouard V."/>
            <person name="Jubin C."/>
            <person name="Castelli V."/>
            <person name="Katinka M."/>
            <person name="Vacherie B."/>
            <person name="Biemont C."/>
            <person name="Skalli Z."/>
            <person name="Cattolico L."/>
            <person name="Poulain J."/>
            <person name="De Berardinis V."/>
            <person name="Cruaud C."/>
            <person name="Duprat S."/>
            <person name="Brottier P."/>
            <person name="Coutanceau J.-P."/>
            <person name="Gouzy J."/>
            <person name="Parra G."/>
            <person name="Lardier G."/>
            <person name="Chapple C."/>
            <person name="McKernan K.J."/>
            <person name="McEwan P."/>
            <person name="Bosak S."/>
            <person name="Kellis M."/>
            <person name="Volff J.-N."/>
            <person name="Guigo R."/>
            <person name="Zody M.C."/>
            <person name="Mesirov J."/>
            <person name="Lindblad-Toh K."/>
            <person name="Birren B."/>
            <person name="Nusbaum C."/>
            <person name="Kahn D."/>
            <person name="Robinson-Rechavi M."/>
            <person name="Laudet V."/>
            <person name="Schachter V."/>
            <person name="Quetier F."/>
            <person name="Saurin W."/>
            <person name="Scarpelli C."/>
            <person name="Wincker P."/>
            <person name="Lander E.S."/>
            <person name="Weissenbach J."/>
            <person name="Roest Crollius H."/>
        </authorList>
    </citation>
    <scope>NUCLEOTIDE SEQUENCE [LARGE SCALE GENOMIC DNA]</scope>
</reference>